<dbReference type="InterPro" id="IPR052163">
    <property type="entry name" value="DGC-Regulatory_Protein"/>
</dbReference>
<gene>
    <name evidence="3" type="ORF">ISN74_05370</name>
</gene>
<feature type="transmembrane region" description="Helical" evidence="1">
    <location>
        <begin position="145"/>
        <end position="164"/>
    </location>
</feature>
<keyword evidence="1" id="KW-0812">Transmembrane</keyword>
<feature type="transmembrane region" description="Helical" evidence="1">
    <location>
        <begin position="170"/>
        <end position="189"/>
    </location>
</feature>
<evidence type="ECO:0000313" key="4">
    <source>
        <dbReference type="Proteomes" id="UP000663181"/>
    </source>
</evidence>
<dbReference type="InterPro" id="IPR043128">
    <property type="entry name" value="Rev_trsase/Diguanyl_cyclase"/>
</dbReference>
<evidence type="ECO:0000259" key="2">
    <source>
        <dbReference type="PROSITE" id="PS50887"/>
    </source>
</evidence>
<dbReference type="InterPro" id="IPR000160">
    <property type="entry name" value="GGDEF_dom"/>
</dbReference>
<feature type="transmembrane region" description="Helical" evidence="1">
    <location>
        <begin position="196"/>
        <end position="222"/>
    </location>
</feature>
<dbReference type="NCBIfam" id="TIGR00254">
    <property type="entry name" value="GGDEF"/>
    <property type="match status" value="1"/>
</dbReference>
<protein>
    <submittedName>
        <fullName evidence="3">GGDEF domain-containing protein</fullName>
    </submittedName>
</protein>
<proteinExistence type="predicted"/>
<dbReference type="CDD" id="cd01949">
    <property type="entry name" value="GGDEF"/>
    <property type="match status" value="1"/>
</dbReference>
<evidence type="ECO:0000313" key="3">
    <source>
        <dbReference type="EMBL" id="QRN54787.1"/>
    </source>
</evidence>
<dbReference type="PROSITE" id="PS50887">
    <property type="entry name" value="GGDEF"/>
    <property type="match status" value="1"/>
</dbReference>
<dbReference type="Pfam" id="PF00990">
    <property type="entry name" value="GGDEF"/>
    <property type="match status" value="1"/>
</dbReference>
<feature type="domain" description="GGDEF" evidence="2">
    <location>
        <begin position="289"/>
        <end position="420"/>
    </location>
</feature>
<evidence type="ECO:0000256" key="1">
    <source>
        <dbReference type="SAM" id="Phobius"/>
    </source>
</evidence>
<dbReference type="PANTHER" id="PTHR46663:SF2">
    <property type="entry name" value="GGDEF DOMAIN-CONTAINING PROTEIN"/>
    <property type="match status" value="1"/>
</dbReference>
<dbReference type="InterPro" id="IPR029787">
    <property type="entry name" value="Nucleotide_cyclase"/>
</dbReference>
<dbReference type="Gene3D" id="3.30.70.270">
    <property type="match status" value="1"/>
</dbReference>
<dbReference type="SUPFAM" id="SSF55073">
    <property type="entry name" value="Nucleotide cyclase"/>
    <property type="match status" value="1"/>
</dbReference>
<dbReference type="Proteomes" id="UP000663181">
    <property type="component" value="Chromosome"/>
</dbReference>
<keyword evidence="4" id="KW-1185">Reference proteome</keyword>
<keyword evidence="1" id="KW-0472">Membrane</keyword>
<dbReference type="EMBL" id="CP064030">
    <property type="protein sequence ID" value="QRN54787.1"/>
    <property type="molecule type" value="Genomic_DNA"/>
</dbReference>
<dbReference type="RefSeq" id="WP_188798092.1">
    <property type="nucleotide sequence ID" value="NZ_BMIZ01000001.1"/>
</dbReference>
<feature type="transmembrane region" description="Helical" evidence="1">
    <location>
        <begin position="115"/>
        <end position="133"/>
    </location>
</feature>
<feature type="transmembrane region" description="Helical" evidence="1">
    <location>
        <begin position="6"/>
        <end position="26"/>
    </location>
</feature>
<feature type="transmembrane region" description="Helical" evidence="1">
    <location>
        <begin position="91"/>
        <end position="109"/>
    </location>
</feature>
<name>A0ABX7GWC6_9GAMM</name>
<organism evidence="3 4">
    <name type="scientific">Dyella caseinilytica</name>
    <dbReference type="NCBI Taxonomy" id="1849581"/>
    <lineage>
        <taxon>Bacteria</taxon>
        <taxon>Pseudomonadati</taxon>
        <taxon>Pseudomonadota</taxon>
        <taxon>Gammaproteobacteria</taxon>
        <taxon>Lysobacterales</taxon>
        <taxon>Rhodanobacteraceae</taxon>
        <taxon>Dyella</taxon>
    </lineage>
</organism>
<keyword evidence="1" id="KW-1133">Transmembrane helix</keyword>
<feature type="transmembrane region" description="Helical" evidence="1">
    <location>
        <begin position="234"/>
        <end position="252"/>
    </location>
</feature>
<feature type="transmembrane region" description="Helical" evidence="1">
    <location>
        <begin position="33"/>
        <end position="51"/>
    </location>
</feature>
<sequence>MSWKELPDLLAVGVLIYAFISVSRPAGSTMTRLWLAGWICVELHFAAYSFADAPDLLGTVTGIVGTAALVWCAQLFFWSMDPLPEAWGSRWLFWAVCAVYTLYLALASLPAIPPFVMAATASLFAIVPLAIVTATPRAQRPVSRWIAVVTHVALAAALLHWQFSAHGPDLMMVMPLFAAYFTCCLQFGFSNQRKTGGFVVTMLGLLAWSLVFPVGMAFDVFLPDVKVGAEVWNLPKYLVAVGMILLLLEGQLKRNQHLAYHDALTGLPNRRLFEDRISGAMERARQRNGCTAILAIDLDGFKEVNDTLGHHAGDEVLKQVARMFATRLRRIDTLARTGGDEFSVVLEGPITRGEAAEVASTLKKLLETPLTVSGRTMQIGASIGLAMFPDDAPTPDRLSILADERMYRAKRNGGCQVQAG</sequence>
<dbReference type="SMART" id="SM00267">
    <property type="entry name" value="GGDEF"/>
    <property type="match status" value="1"/>
</dbReference>
<feature type="transmembrane region" description="Helical" evidence="1">
    <location>
        <begin position="57"/>
        <end position="79"/>
    </location>
</feature>
<reference evidence="3 4" key="1">
    <citation type="submission" date="2020-10" db="EMBL/GenBank/DDBJ databases">
        <title>Phylogeny of dyella-like bacteria.</title>
        <authorList>
            <person name="Fu J."/>
        </authorList>
    </citation>
    <scope>NUCLEOTIDE SEQUENCE [LARGE SCALE GENOMIC DNA]</scope>
    <source>
        <strain evidence="3 4">DHOB09</strain>
    </source>
</reference>
<dbReference type="PANTHER" id="PTHR46663">
    <property type="entry name" value="DIGUANYLATE CYCLASE DGCT-RELATED"/>
    <property type="match status" value="1"/>
</dbReference>
<accession>A0ABX7GWC6</accession>